<sequence length="332" mass="38794">MTMLLLQRLEVDTNIDSWITNWRYAIESLNDILILSESALSNRLSNDRQILELVDSFLDIFPKYFVFDFVLNDEISDEKAKTNETKSSDPLICMKPPQLSANKQEMESFDTAQNVSGSKTMNNAQKDLKAKFDVEAFLKGRKEEVQIKDKPLFTETFDVPHSEKVALRPTYERYRYVEATSEYDLYDDEYDDTYDIQHQNCDLDLSDDDIAFMKAGIEPNINHVPVNDEVNNDTENEKEKEIREVSTRRKKHLKNDRKMMNANVPDEKNRNNACPVQGFRKKTEKMESPSGNNSNERQKPGYTGGRDRQLKERHKGEFRRRQADKKMRSGMF</sequence>
<feature type="compositionally biased region" description="Basic and acidic residues" evidence="1">
    <location>
        <begin position="319"/>
        <end position="332"/>
    </location>
</feature>
<dbReference type="AlphaFoldDB" id="A0A238BN72"/>
<feature type="compositionally biased region" description="Basic and acidic residues" evidence="1">
    <location>
        <begin position="235"/>
        <end position="247"/>
    </location>
</feature>
<dbReference type="OrthoDB" id="5824609at2759"/>
<accession>A0A238BN72</accession>
<organism evidence="2 3">
    <name type="scientific">Onchocerca flexuosa</name>
    <dbReference type="NCBI Taxonomy" id="387005"/>
    <lineage>
        <taxon>Eukaryota</taxon>
        <taxon>Metazoa</taxon>
        <taxon>Ecdysozoa</taxon>
        <taxon>Nematoda</taxon>
        <taxon>Chromadorea</taxon>
        <taxon>Rhabditida</taxon>
        <taxon>Spirurina</taxon>
        <taxon>Spiruromorpha</taxon>
        <taxon>Filarioidea</taxon>
        <taxon>Onchocercidae</taxon>
        <taxon>Onchocerca</taxon>
    </lineage>
</organism>
<evidence type="ECO:0000313" key="2">
    <source>
        <dbReference type="EMBL" id="OZC06326.1"/>
    </source>
</evidence>
<dbReference type="Proteomes" id="UP000242913">
    <property type="component" value="Unassembled WGS sequence"/>
</dbReference>
<evidence type="ECO:0000313" key="3">
    <source>
        <dbReference type="Proteomes" id="UP000242913"/>
    </source>
</evidence>
<evidence type="ECO:0000256" key="1">
    <source>
        <dbReference type="SAM" id="MobiDB-lite"/>
    </source>
</evidence>
<gene>
    <name evidence="2" type="ORF">X798_06687</name>
</gene>
<dbReference type="EMBL" id="KZ270139">
    <property type="protein sequence ID" value="OZC06326.1"/>
    <property type="molecule type" value="Genomic_DNA"/>
</dbReference>
<reference evidence="2 3" key="1">
    <citation type="submission" date="2015-12" db="EMBL/GenBank/DDBJ databases">
        <title>Draft genome of the nematode, Onchocerca flexuosa.</title>
        <authorList>
            <person name="Mitreva M."/>
        </authorList>
    </citation>
    <scope>NUCLEOTIDE SEQUENCE [LARGE SCALE GENOMIC DNA]</scope>
    <source>
        <strain evidence="2">Red Deer</strain>
    </source>
</reference>
<proteinExistence type="predicted"/>
<keyword evidence="3" id="KW-1185">Reference proteome</keyword>
<feature type="region of interest" description="Disordered" evidence="1">
    <location>
        <begin position="223"/>
        <end position="332"/>
    </location>
</feature>
<protein>
    <submittedName>
        <fullName evidence="2">Uncharacterized protein</fullName>
    </submittedName>
</protein>
<name>A0A238BN72_9BILA</name>